<gene>
    <name evidence="1" type="ORF">I6I53_07445</name>
</gene>
<proteinExistence type="predicted"/>
<dbReference type="AlphaFoldDB" id="A0A3F3LDC0"/>
<name>A0A3F3LDC0_9GAMM</name>
<reference evidence="1 2" key="1">
    <citation type="submission" date="2021-01" db="EMBL/GenBank/DDBJ databases">
        <title>FDA dAtabase for Regulatory Grade micrObial Sequences (FDA-ARGOS): Supporting development and validation of Infectious Disease Dx tests.</title>
        <authorList>
            <person name="Sproer C."/>
            <person name="Gronow S."/>
            <person name="Severitt S."/>
            <person name="Schroder I."/>
            <person name="Tallon L."/>
            <person name="Sadzewicz L."/>
            <person name="Zhao X."/>
            <person name="Boylan J."/>
            <person name="Ott S."/>
            <person name="Bowen H."/>
            <person name="Vavikolanu K."/>
            <person name="Mehta A."/>
            <person name="Aluvathingal J."/>
            <person name="Nadendla S."/>
            <person name="Lowell S."/>
            <person name="Myers T."/>
            <person name="Yan Y."/>
            <person name="Sichtig H."/>
        </authorList>
    </citation>
    <scope>NUCLEOTIDE SEQUENCE [LARGE SCALE GENOMIC DNA]</scope>
    <source>
        <strain evidence="1 2">FDAARGOS_1096</strain>
    </source>
</reference>
<sequence length="79" mass="9168">MIKTEHEHLKIQFLFIIAIDYYLTIEIKDQRSHVMHTTPVKQHQYSTGSMTTMLRQILGWSVLYAGAMILTAQAFNSLI</sequence>
<dbReference type="RefSeq" id="WP_004992419.1">
    <property type="nucleotide sequence ID" value="NZ_BHGA01000012.1"/>
</dbReference>
<evidence type="ECO:0000313" key="2">
    <source>
        <dbReference type="Proteomes" id="UP000595320"/>
    </source>
</evidence>
<dbReference type="Proteomes" id="UP000595320">
    <property type="component" value="Chromosome"/>
</dbReference>
<organism evidence="1 2">
    <name type="scientific">Acinetobacter ursingii</name>
    <dbReference type="NCBI Taxonomy" id="108980"/>
    <lineage>
        <taxon>Bacteria</taxon>
        <taxon>Pseudomonadati</taxon>
        <taxon>Pseudomonadota</taxon>
        <taxon>Gammaproteobacteria</taxon>
        <taxon>Moraxellales</taxon>
        <taxon>Moraxellaceae</taxon>
        <taxon>Acinetobacter</taxon>
    </lineage>
</organism>
<dbReference type="EMBL" id="CP068176">
    <property type="protein sequence ID" value="QQT87559.1"/>
    <property type="molecule type" value="Genomic_DNA"/>
</dbReference>
<protein>
    <submittedName>
        <fullName evidence="1">Uncharacterized protein</fullName>
    </submittedName>
</protein>
<accession>A0A3F3LDC0</accession>
<evidence type="ECO:0000313" key="1">
    <source>
        <dbReference type="EMBL" id="QQT87559.1"/>
    </source>
</evidence>